<reference evidence="9" key="1">
    <citation type="submission" date="2021-05" db="EMBL/GenBank/DDBJ databases">
        <title>Novel Bacillus species.</title>
        <authorList>
            <person name="Liu G."/>
        </authorList>
    </citation>
    <scope>NUCLEOTIDE SEQUENCE</scope>
    <source>
        <strain evidence="9 11">FJAT-50051</strain>
    </source>
</reference>
<feature type="domain" description="Thiolase N-terminal" evidence="7">
    <location>
        <begin position="4"/>
        <end position="213"/>
    </location>
</feature>
<dbReference type="InterPro" id="IPR016039">
    <property type="entry name" value="Thiolase-like"/>
</dbReference>
<dbReference type="PANTHER" id="PTHR42870:SF1">
    <property type="entry name" value="NON-SPECIFIC LIPID-TRANSFER PROTEIN-LIKE 2"/>
    <property type="match status" value="1"/>
</dbReference>
<evidence type="ECO:0000256" key="5">
    <source>
        <dbReference type="ARBA" id="ARBA00023121"/>
    </source>
</evidence>
<evidence type="ECO:0000313" key="11">
    <source>
        <dbReference type="Proteomes" id="UP000677265"/>
    </source>
</evidence>
<dbReference type="InterPro" id="IPR002155">
    <property type="entry name" value="Thiolase"/>
</dbReference>
<accession>A0A942T4I2</accession>
<name>A0A942T4I2_9BACI</name>
<gene>
    <name evidence="10" type="ORF">KHB02_003140</name>
    <name evidence="9" type="ORF">KHB02_32670</name>
</gene>
<evidence type="ECO:0000313" key="9">
    <source>
        <dbReference type="EMBL" id="MBS4186149.1"/>
    </source>
</evidence>
<dbReference type="GO" id="GO:0016747">
    <property type="term" value="F:acyltransferase activity, transferring groups other than amino-acyl groups"/>
    <property type="evidence" value="ECO:0007669"/>
    <property type="project" value="InterPro"/>
</dbReference>
<dbReference type="GO" id="GO:0006869">
    <property type="term" value="P:lipid transport"/>
    <property type="evidence" value="ECO:0007669"/>
    <property type="project" value="UniProtKB-KW"/>
</dbReference>
<dbReference type="Gene3D" id="3.40.47.10">
    <property type="match status" value="1"/>
</dbReference>
<protein>
    <recommendedName>
        <fullName evidence="1">propanoyl-CoA C-acyltransferase</fullName>
        <ecNumber evidence="1">2.3.1.176</ecNumber>
    </recommendedName>
    <alternativeName>
        <fullName evidence="6">Propanoyl-CoA C-acyltransferase</fullName>
    </alternativeName>
</protein>
<evidence type="ECO:0000256" key="1">
    <source>
        <dbReference type="ARBA" id="ARBA00012352"/>
    </source>
</evidence>
<keyword evidence="3" id="KW-0808">Transferase</keyword>
<dbReference type="AlphaFoldDB" id="A0A942T4I2"/>
<keyword evidence="2" id="KW-0813">Transport</keyword>
<dbReference type="RefSeq" id="WP_213145943.1">
    <property type="nucleotide sequence ID" value="NZ_JAGYPE020000003.1"/>
</dbReference>
<evidence type="ECO:0000259" key="7">
    <source>
        <dbReference type="Pfam" id="PF00108"/>
    </source>
</evidence>
<dbReference type="PROSITE" id="PS00737">
    <property type="entry name" value="THIOLASE_2"/>
    <property type="match status" value="1"/>
</dbReference>
<dbReference type="EMBL" id="JAGYPE020000003">
    <property type="protein sequence ID" value="MCH6264522.1"/>
    <property type="molecule type" value="Genomic_DNA"/>
</dbReference>
<evidence type="ECO:0000256" key="2">
    <source>
        <dbReference type="ARBA" id="ARBA00022448"/>
    </source>
</evidence>
<evidence type="ECO:0000256" key="4">
    <source>
        <dbReference type="ARBA" id="ARBA00023055"/>
    </source>
</evidence>
<dbReference type="InterPro" id="IPR055140">
    <property type="entry name" value="Thiolase_C_2"/>
</dbReference>
<dbReference type="EC" id="2.3.1.176" evidence="1"/>
<proteinExistence type="predicted"/>
<evidence type="ECO:0000256" key="6">
    <source>
        <dbReference type="ARBA" id="ARBA00032316"/>
    </source>
</evidence>
<keyword evidence="4" id="KW-0445">Lipid transport</keyword>
<feature type="domain" description="Thiolase C-terminal" evidence="8">
    <location>
        <begin position="249"/>
        <end position="370"/>
    </location>
</feature>
<evidence type="ECO:0000256" key="3">
    <source>
        <dbReference type="ARBA" id="ARBA00022679"/>
    </source>
</evidence>
<dbReference type="CDD" id="cd00829">
    <property type="entry name" value="SCP-x_thiolase"/>
    <property type="match status" value="1"/>
</dbReference>
<dbReference type="Pfam" id="PF00108">
    <property type="entry name" value="Thiolase_N"/>
    <property type="match status" value="1"/>
</dbReference>
<organism evidence="9">
    <name type="scientific">Neobacillus citreus</name>
    <dbReference type="NCBI Taxonomy" id="2833578"/>
    <lineage>
        <taxon>Bacteria</taxon>
        <taxon>Bacillati</taxon>
        <taxon>Bacillota</taxon>
        <taxon>Bacilli</taxon>
        <taxon>Bacillales</taxon>
        <taxon>Bacillaceae</taxon>
        <taxon>Neobacillus</taxon>
    </lineage>
</organism>
<evidence type="ECO:0000313" key="10">
    <source>
        <dbReference type="EMBL" id="MCH6264522.1"/>
    </source>
</evidence>
<dbReference type="InterPro" id="IPR020613">
    <property type="entry name" value="Thiolase_CS"/>
</dbReference>
<dbReference type="EMBL" id="JAGYPE010000006">
    <property type="protein sequence ID" value="MBS4186149.1"/>
    <property type="molecule type" value="Genomic_DNA"/>
</dbReference>
<evidence type="ECO:0000259" key="8">
    <source>
        <dbReference type="Pfam" id="PF22691"/>
    </source>
</evidence>
<comment type="caution">
    <text evidence="9">The sequence shown here is derived from an EMBL/GenBank/DDBJ whole genome shotgun (WGS) entry which is preliminary data.</text>
</comment>
<dbReference type="SUPFAM" id="SSF53901">
    <property type="entry name" value="Thiolase-like"/>
    <property type="match status" value="2"/>
</dbReference>
<dbReference type="InterPro" id="IPR020616">
    <property type="entry name" value="Thiolase_N"/>
</dbReference>
<keyword evidence="5" id="KW-0446">Lipid-binding</keyword>
<dbReference type="PIRSF" id="PIRSF000429">
    <property type="entry name" value="Ac-CoA_Ac_transf"/>
    <property type="match status" value="1"/>
</dbReference>
<keyword evidence="11" id="KW-1185">Reference proteome</keyword>
<dbReference type="PANTHER" id="PTHR42870">
    <property type="entry name" value="ACETYL-COA C-ACETYLTRANSFERASE"/>
    <property type="match status" value="1"/>
</dbReference>
<dbReference type="Proteomes" id="UP000677265">
    <property type="component" value="Unassembled WGS sequence"/>
</dbReference>
<dbReference type="GO" id="GO:0008289">
    <property type="term" value="F:lipid binding"/>
    <property type="evidence" value="ECO:0007669"/>
    <property type="project" value="UniProtKB-KW"/>
</dbReference>
<sequence>MRDVAVIGMGMTPFGKFPETPISKLGYTAIIEALKDSGIEKQRIEAAFIGSVYGEMGIGQKILMEIGLTGIPVTNVENACASGSSAFREAWLQVSMGAIDVALAVGIEQLSTSISGPIPLNLEDYEVSQGLILPAQYALMSRRYMDRYGITEEQLAQVSVKNHYNGTLNPKSQYRKKMTLEEIMSSRPIADPIKLLECCPIGDGAAAAILVSKDYAKKLGISNPVCVKSSVLMSGDTVYEPEESVWSQKLINKTVSKAYEDAGLGPNDIDFAEVHDAYPIAELLAYEGLQFCKPGDSGKLLSDGVTELTGAKPVNTSGGLLSKGHPLAATGVAQLYEIYLQLHGRAENRQIEKNGKLPLVGVAETMGGGGISNLSGNICSIIILAR</sequence>
<dbReference type="Pfam" id="PF22691">
    <property type="entry name" value="Thiolase_C_1"/>
    <property type="match status" value="1"/>
</dbReference>